<gene>
    <name evidence="3" type="primary">LOC107776333</name>
</gene>
<proteinExistence type="predicted"/>
<organism evidence="2 3">
    <name type="scientific">Nicotiana tabacum</name>
    <name type="common">Common tobacco</name>
    <dbReference type="NCBI Taxonomy" id="4097"/>
    <lineage>
        <taxon>Eukaryota</taxon>
        <taxon>Viridiplantae</taxon>
        <taxon>Streptophyta</taxon>
        <taxon>Embryophyta</taxon>
        <taxon>Tracheophyta</taxon>
        <taxon>Spermatophyta</taxon>
        <taxon>Magnoliopsida</taxon>
        <taxon>eudicotyledons</taxon>
        <taxon>Gunneridae</taxon>
        <taxon>Pentapetalae</taxon>
        <taxon>asterids</taxon>
        <taxon>lamiids</taxon>
        <taxon>Solanales</taxon>
        <taxon>Solanaceae</taxon>
        <taxon>Nicotianoideae</taxon>
        <taxon>Nicotianeae</taxon>
        <taxon>Nicotiana</taxon>
    </lineage>
</organism>
<keyword evidence="2" id="KW-1185">Reference proteome</keyword>
<dbReference type="InterPro" id="IPR013103">
    <property type="entry name" value="RVT_2"/>
</dbReference>
<evidence type="ECO:0000313" key="2">
    <source>
        <dbReference type="Proteomes" id="UP000790787"/>
    </source>
</evidence>
<evidence type="ECO:0000259" key="1">
    <source>
        <dbReference type="Pfam" id="PF07727"/>
    </source>
</evidence>
<accession>A0A1S3YHJ8</accession>
<name>A0A1S3YHJ8_TOBAC</name>
<dbReference type="OrthoDB" id="411615at2759"/>
<dbReference type="KEGG" id="nta:107776333"/>
<dbReference type="Pfam" id="PF07727">
    <property type="entry name" value="RVT_2"/>
    <property type="match status" value="1"/>
</dbReference>
<evidence type="ECO:0000313" key="3">
    <source>
        <dbReference type="RefSeq" id="XP_016451704.1"/>
    </source>
</evidence>
<sequence length="153" mass="17534">MKDFVSLNIHQDVPYALDKYISYDRISPKYQAYVAATSSITEPTSYSQVVQDLKWVDAMNEEIKALENNHTSDIITLPEGKRPIGCKLIYKIKYKASGDIERFKARLVAKGYSQNKGIDYQEIFSPVVRMVTVRIVSSIVASKKWCTHQMDVY</sequence>
<dbReference type="RefSeq" id="XP_016451704.1">
    <property type="nucleotide sequence ID" value="XM_016596218.1"/>
</dbReference>
<dbReference type="GeneID" id="107776333"/>
<reference evidence="2" key="1">
    <citation type="journal article" date="2014" name="Nat. Commun.">
        <title>The tobacco genome sequence and its comparison with those of tomato and potato.</title>
        <authorList>
            <person name="Sierro N."/>
            <person name="Battey J.N."/>
            <person name="Ouadi S."/>
            <person name="Bakaher N."/>
            <person name="Bovet L."/>
            <person name="Willig A."/>
            <person name="Goepfert S."/>
            <person name="Peitsch M.C."/>
            <person name="Ivanov N.V."/>
        </authorList>
    </citation>
    <scope>NUCLEOTIDE SEQUENCE [LARGE SCALE GENOMIC DNA]</scope>
</reference>
<dbReference type="STRING" id="4097.A0A1S3YHJ8"/>
<feature type="domain" description="Reverse transcriptase Ty1/copia-type" evidence="1">
    <location>
        <begin position="69"/>
        <end position="152"/>
    </location>
</feature>
<dbReference type="AlphaFoldDB" id="A0A1S3YHJ8"/>
<protein>
    <submittedName>
        <fullName evidence="3">Mitochondrial protein AtMg00820</fullName>
    </submittedName>
</protein>
<dbReference type="Proteomes" id="UP000790787">
    <property type="component" value="Chromosome 18"/>
</dbReference>
<dbReference type="OMA" id="CLPAMAT"/>
<reference evidence="3" key="2">
    <citation type="submission" date="2025-08" db="UniProtKB">
        <authorList>
            <consortium name="RefSeq"/>
        </authorList>
    </citation>
    <scope>IDENTIFICATION</scope>
    <source>
        <tissue evidence="3">Leaf</tissue>
    </source>
</reference>
<dbReference type="PaxDb" id="4097-A0A1S3YHJ8"/>